<dbReference type="InterPro" id="IPR016024">
    <property type="entry name" value="ARM-type_fold"/>
</dbReference>
<evidence type="ECO:0008006" key="3">
    <source>
        <dbReference type="Google" id="ProtNLM"/>
    </source>
</evidence>
<evidence type="ECO:0000313" key="2">
    <source>
        <dbReference type="Proteomes" id="UP000523007"/>
    </source>
</evidence>
<accession>A0A7W7RGF5</accession>
<keyword evidence="2" id="KW-1185">Reference proteome</keyword>
<dbReference type="Pfam" id="PF13646">
    <property type="entry name" value="HEAT_2"/>
    <property type="match status" value="1"/>
</dbReference>
<sequence length="124" mass="14011">MSAPDHGATPEIIMADRFQQAMRLMRRHDPQAREDGFHLLLPHAAEHLDALIAELSHERDRGLRCWLLELVGEARSPHAIPVLAEHLHGDDAELRSWAVRGLEQLNTKAARRELWKARANGVAP</sequence>
<dbReference type="InterPro" id="IPR011989">
    <property type="entry name" value="ARM-like"/>
</dbReference>
<dbReference type="SUPFAM" id="SSF48371">
    <property type="entry name" value="ARM repeat"/>
    <property type="match status" value="1"/>
</dbReference>
<gene>
    <name evidence="1" type="ORF">F4561_002322</name>
</gene>
<protein>
    <recommendedName>
        <fullName evidence="3">HEAT repeat domain-containing protein</fullName>
    </recommendedName>
</protein>
<comment type="caution">
    <text evidence="1">The sequence shown here is derived from an EMBL/GenBank/DDBJ whole genome shotgun (WGS) entry which is preliminary data.</text>
</comment>
<proteinExistence type="predicted"/>
<dbReference type="RefSeq" id="WP_221445456.1">
    <property type="nucleotide sequence ID" value="NZ_JACHJT010000001.1"/>
</dbReference>
<evidence type="ECO:0000313" key="1">
    <source>
        <dbReference type="EMBL" id="MBB4931502.1"/>
    </source>
</evidence>
<organism evidence="1 2">
    <name type="scientific">Lipingzhangella halophila</name>
    <dbReference type="NCBI Taxonomy" id="1783352"/>
    <lineage>
        <taxon>Bacteria</taxon>
        <taxon>Bacillati</taxon>
        <taxon>Actinomycetota</taxon>
        <taxon>Actinomycetes</taxon>
        <taxon>Streptosporangiales</taxon>
        <taxon>Nocardiopsidaceae</taxon>
        <taxon>Lipingzhangella</taxon>
    </lineage>
</organism>
<dbReference type="EMBL" id="JACHJT010000001">
    <property type="protein sequence ID" value="MBB4931502.1"/>
    <property type="molecule type" value="Genomic_DNA"/>
</dbReference>
<dbReference type="Proteomes" id="UP000523007">
    <property type="component" value="Unassembled WGS sequence"/>
</dbReference>
<dbReference type="Gene3D" id="1.25.10.10">
    <property type="entry name" value="Leucine-rich Repeat Variant"/>
    <property type="match status" value="1"/>
</dbReference>
<name>A0A7W7RGF5_9ACTN</name>
<dbReference type="AlphaFoldDB" id="A0A7W7RGF5"/>
<reference evidence="1 2" key="1">
    <citation type="submission" date="2020-08" db="EMBL/GenBank/DDBJ databases">
        <title>Sequencing the genomes of 1000 actinobacteria strains.</title>
        <authorList>
            <person name="Klenk H.-P."/>
        </authorList>
    </citation>
    <scope>NUCLEOTIDE SEQUENCE [LARGE SCALE GENOMIC DNA]</scope>
    <source>
        <strain evidence="1 2">DSM 102030</strain>
    </source>
</reference>